<dbReference type="EMBL" id="CP051006">
    <property type="protein sequence ID" value="QNT95607.1"/>
    <property type="molecule type" value="Genomic_DNA"/>
</dbReference>
<dbReference type="GeneID" id="91464897"/>
<sequence length="165" mass="18264">MRPVTVSTEVPYPPERVHDFLEVMAHHERFTDHYLTDWRYSGPSRGFGARATVTAALGGTRTDVGIEVINSEPPHRIVEHNVSAGGRRQAHGIYAIAPLPDGAGSRVSFTYTWLCAPLPERLLAPVVRAAMRRANHTVMRRLAAELARYEGEDDGMGATPPDRRP</sequence>
<organism evidence="1 2">
    <name type="scientific">Streptomyces griseofuscus</name>
    <dbReference type="NCBI Taxonomy" id="146922"/>
    <lineage>
        <taxon>Bacteria</taxon>
        <taxon>Bacillati</taxon>
        <taxon>Actinomycetota</taxon>
        <taxon>Actinomycetes</taxon>
        <taxon>Kitasatosporales</taxon>
        <taxon>Streptomycetaceae</taxon>
        <taxon>Streptomyces</taxon>
    </lineage>
</organism>
<evidence type="ECO:0008006" key="3">
    <source>
        <dbReference type="Google" id="ProtNLM"/>
    </source>
</evidence>
<dbReference type="InterPro" id="IPR019587">
    <property type="entry name" value="Polyketide_cyclase/dehydratase"/>
</dbReference>
<dbReference type="Proteomes" id="UP000516422">
    <property type="component" value="Chromosome"/>
</dbReference>
<dbReference type="AlphaFoldDB" id="A0A7H1Q5M7"/>
<dbReference type="InterPro" id="IPR023393">
    <property type="entry name" value="START-like_dom_sf"/>
</dbReference>
<dbReference type="Pfam" id="PF10604">
    <property type="entry name" value="Polyketide_cyc2"/>
    <property type="match status" value="1"/>
</dbReference>
<accession>A0A7H1Q5M7</accession>
<evidence type="ECO:0000313" key="2">
    <source>
        <dbReference type="Proteomes" id="UP000516422"/>
    </source>
</evidence>
<dbReference type="RefSeq" id="WP_037661507.1">
    <property type="nucleotide sequence ID" value="NZ_CP051006.1"/>
</dbReference>
<protein>
    <recommendedName>
        <fullName evidence="3">SRPBCC family protein</fullName>
    </recommendedName>
</protein>
<proteinExistence type="predicted"/>
<name>A0A7H1Q5M7_9ACTN</name>
<evidence type="ECO:0000313" key="1">
    <source>
        <dbReference type="EMBL" id="QNT95607.1"/>
    </source>
</evidence>
<gene>
    <name evidence="1" type="ORF">HEP81_05354</name>
</gene>
<dbReference type="Gene3D" id="3.30.530.20">
    <property type="match status" value="1"/>
</dbReference>
<dbReference type="KEGG" id="sgf:HEP81_05354"/>
<dbReference type="SUPFAM" id="SSF55961">
    <property type="entry name" value="Bet v1-like"/>
    <property type="match status" value="1"/>
</dbReference>
<dbReference type="CDD" id="cd07812">
    <property type="entry name" value="SRPBCC"/>
    <property type="match status" value="1"/>
</dbReference>
<reference evidence="1 2" key="1">
    <citation type="submission" date="2020-04" db="EMBL/GenBank/DDBJ databases">
        <title>Characterization and engineering of Streptomyces griseofuscus DSM40191 as a potential heterologous host for expression of BGCs.</title>
        <authorList>
            <person name="Gren T."/>
            <person name="Whitford C.M."/>
            <person name="Mohite O.S."/>
            <person name="Joergensen T.S."/>
            <person name="Nielsen J.B."/>
            <person name="Lee S.Y."/>
            <person name="Weber T."/>
        </authorList>
    </citation>
    <scope>NUCLEOTIDE SEQUENCE [LARGE SCALE GENOMIC DNA]</scope>
    <source>
        <strain evidence="1 2">DSM 40191</strain>
    </source>
</reference>